<accession>A0A1T4JTN0</accession>
<keyword evidence="3" id="KW-0238">DNA-binding</keyword>
<dbReference type="Proteomes" id="UP000190657">
    <property type="component" value="Unassembled WGS sequence"/>
</dbReference>
<evidence type="ECO:0000313" key="6">
    <source>
        <dbReference type="Proteomes" id="UP000190657"/>
    </source>
</evidence>
<dbReference type="GO" id="GO:0003677">
    <property type="term" value="F:DNA binding"/>
    <property type="evidence" value="ECO:0007669"/>
    <property type="project" value="UniProtKB-KW"/>
</dbReference>
<dbReference type="AlphaFoldDB" id="A0A1T4JTN0"/>
<dbReference type="EMBL" id="FUWW01000001">
    <property type="protein sequence ID" value="SJZ33508.1"/>
    <property type="molecule type" value="Genomic_DNA"/>
</dbReference>
<dbReference type="RefSeq" id="WP_159443361.1">
    <property type="nucleotide sequence ID" value="NZ_FUWW01000001.1"/>
</dbReference>
<feature type="domain" description="Type I restriction modification DNA specificity" evidence="4">
    <location>
        <begin position="7"/>
        <end position="156"/>
    </location>
</feature>
<evidence type="ECO:0000313" key="5">
    <source>
        <dbReference type="EMBL" id="SJZ33508.1"/>
    </source>
</evidence>
<evidence type="ECO:0000259" key="4">
    <source>
        <dbReference type="Pfam" id="PF01420"/>
    </source>
</evidence>
<proteinExistence type="inferred from homology"/>
<reference evidence="5 6" key="1">
    <citation type="submission" date="2017-02" db="EMBL/GenBank/DDBJ databases">
        <authorList>
            <person name="Peterson S.W."/>
        </authorList>
    </citation>
    <scope>NUCLEOTIDE SEQUENCE [LARGE SCALE GENOMIC DNA]</scope>
    <source>
        <strain evidence="5 6">ATCC 51222</strain>
    </source>
</reference>
<dbReference type="OrthoDB" id="1691238at2"/>
<dbReference type="InterPro" id="IPR044946">
    <property type="entry name" value="Restrct_endonuc_typeI_TRD_sf"/>
</dbReference>
<feature type="domain" description="Type I restriction modification DNA specificity" evidence="4">
    <location>
        <begin position="183"/>
        <end position="346"/>
    </location>
</feature>
<dbReference type="Pfam" id="PF01420">
    <property type="entry name" value="Methylase_S"/>
    <property type="match status" value="2"/>
</dbReference>
<dbReference type="STRING" id="290054.SAMN02745114_00082"/>
<dbReference type="InterPro" id="IPR000055">
    <property type="entry name" value="Restrct_endonuc_typeI_TRD"/>
</dbReference>
<name>A0A1T4JTN0_9FIRM</name>
<gene>
    <name evidence="5" type="ORF">SAMN02745114_00082</name>
</gene>
<evidence type="ECO:0000256" key="3">
    <source>
        <dbReference type="ARBA" id="ARBA00023125"/>
    </source>
</evidence>
<dbReference type="SUPFAM" id="SSF116734">
    <property type="entry name" value="DNA methylase specificity domain"/>
    <property type="match status" value="2"/>
</dbReference>
<protein>
    <submittedName>
        <fullName evidence="5">Type I restriction modification DNA specificity domain-containing protein</fullName>
    </submittedName>
</protein>
<dbReference type="Gene3D" id="3.90.220.20">
    <property type="entry name" value="DNA methylase specificity domains"/>
    <property type="match status" value="2"/>
</dbReference>
<comment type="similarity">
    <text evidence="1">Belongs to the type-I restriction system S methylase family.</text>
</comment>
<organism evidence="5 6">
    <name type="scientific">Eubacterium coprostanoligenes</name>
    <dbReference type="NCBI Taxonomy" id="290054"/>
    <lineage>
        <taxon>Bacteria</taxon>
        <taxon>Bacillati</taxon>
        <taxon>Bacillota</taxon>
        <taxon>Clostridia</taxon>
        <taxon>Eubacteriales</taxon>
        <taxon>Eubacteriaceae</taxon>
        <taxon>Eubacterium</taxon>
    </lineage>
</organism>
<evidence type="ECO:0000256" key="2">
    <source>
        <dbReference type="ARBA" id="ARBA00022747"/>
    </source>
</evidence>
<dbReference type="GO" id="GO:0009307">
    <property type="term" value="P:DNA restriction-modification system"/>
    <property type="evidence" value="ECO:0007669"/>
    <property type="project" value="UniProtKB-KW"/>
</dbReference>
<sequence>MGKIDTSKWEPFKIRSLFTVKRPAARSQSKYDDGDVPFVASGNHNNGVLKYLCPKTGEILDKGNCITVSPIDGSAFYQKNDFLGRGGAGSSIIMLYNDSINEYSGCFIATIISTVCKKYYYSDMANKDVIAEETIMLPVDENHQPDFSYMEEYMKNREIAVSASLTKLHSAKQSAVFRKIDVKEWRNFHLYDIFEIDSGTKLDKAKMDTTIPKISFVGRSNFNNGITQKVNEIKGLTPYDSGCLTLALGGAYLGSCFIQEEPFYTSQNVAVLIPKENITFEAKQFIASAIFKESQNNYRAFIKELNAHIKRNFVIKLPVNTDGDPDYDYMTAYISKIKKQSSHTLEALQAI</sequence>
<evidence type="ECO:0000256" key="1">
    <source>
        <dbReference type="ARBA" id="ARBA00010923"/>
    </source>
</evidence>
<keyword evidence="2" id="KW-0680">Restriction system</keyword>
<keyword evidence="6" id="KW-1185">Reference proteome</keyword>